<evidence type="ECO:0000313" key="3">
    <source>
        <dbReference type="Proteomes" id="UP000639859"/>
    </source>
</evidence>
<dbReference type="RefSeq" id="WP_198574644.1">
    <property type="nucleotide sequence ID" value="NZ_JADWOX010000002.1"/>
</dbReference>
<dbReference type="EMBL" id="JADWOX010000002">
    <property type="protein sequence ID" value="MBI1682692.1"/>
    <property type="molecule type" value="Genomic_DNA"/>
</dbReference>
<sequence>MKLRNGKDGTGGRQPGDGQGAQAKKLRSTAEVQLITQGLERGERGAVLAMIDLPTQEGGTNQRYAEAELVADLAVPLVYFERLDVPNGLLHGRPRSLLETDALEAHVQRSFVDFGKDGSAYPALIPFMVYQKLNARDPGGWAIWEQDGQALIPGYELEPGLGFRLDLQRAFIVPSRALPVDDILAFRRRYREDLTSLRLHIDELCAKIAANGLDRAAIRTEIERFDSELARYTKTVAGWNNRKAVADLSISMNWTKAFAAAGATTVAATALPIELPVAAPVLALLGAAAAGLKIETTAGLKREETRSPFRYFGAIRHELD</sequence>
<accession>A0ABS0SSS2</accession>
<protein>
    <submittedName>
        <fullName evidence="2">Uncharacterized protein</fullName>
    </submittedName>
</protein>
<proteinExistence type="predicted"/>
<feature type="compositionally biased region" description="Gly residues" evidence="1">
    <location>
        <begin position="8"/>
        <end position="19"/>
    </location>
</feature>
<dbReference type="Proteomes" id="UP000639859">
    <property type="component" value="Unassembled WGS sequence"/>
</dbReference>
<reference evidence="2 3" key="1">
    <citation type="submission" date="2020-11" db="EMBL/GenBank/DDBJ databases">
        <title>genome sequence of strain KACC 18849.</title>
        <authorList>
            <person name="Gao J."/>
            <person name="Zhang X."/>
        </authorList>
    </citation>
    <scope>NUCLEOTIDE SEQUENCE [LARGE SCALE GENOMIC DNA]</scope>
    <source>
        <strain evidence="2 3">KACC 18849</strain>
    </source>
</reference>
<keyword evidence="3" id="KW-1185">Reference proteome</keyword>
<organism evidence="2 3">
    <name type="scientific">Caulobacter hibisci</name>
    <dbReference type="NCBI Taxonomy" id="2035993"/>
    <lineage>
        <taxon>Bacteria</taxon>
        <taxon>Pseudomonadati</taxon>
        <taxon>Pseudomonadota</taxon>
        <taxon>Alphaproteobacteria</taxon>
        <taxon>Caulobacterales</taxon>
        <taxon>Caulobacteraceae</taxon>
        <taxon>Caulobacter</taxon>
    </lineage>
</organism>
<dbReference type="Pfam" id="PF19749">
    <property type="entry name" value="DUF6236"/>
    <property type="match status" value="1"/>
</dbReference>
<gene>
    <name evidence="2" type="ORF">I4Q42_03325</name>
</gene>
<evidence type="ECO:0000313" key="2">
    <source>
        <dbReference type="EMBL" id="MBI1682692.1"/>
    </source>
</evidence>
<name>A0ABS0SSS2_9CAUL</name>
<comment type="caution">
    <text evidence="2">The sequence shown here is derived from an EMBL/GenBank/DDBJ whole genome shotgun (WGS) entry which is preliminary data.</text>
</comment>
<feature type="region of interest" description="Disordered" evidence="1">
    <location>
        <begin position="1"/>
        <end position="27"/>
    </location>
</feature>
<dbReference type="InterPro" id="IPR046203">
    <property type="entry name" value="DUF6236"/>
</dbReference>
<evidence type="ECO:0000256" key="1">
    <source>
        <dbReference type="SAM" id="MobiDB-lite"/>
    </source>
</evidence>